<dbReference type="GO" id="GO:0005524">
    <property type="term" value="F:ATP binding"/>
    <property type="evidence" value="ECO:0007669"/>
    <property type="project" value="UniProtKB-KW"/>
</dbReference>
<dbReference type="GO" id="GO:0016020">
    <property type="term" value="C:membrane"/>
    <property type="evidence" value="ECO:0007669"/>
    <property type="project" value="InterPro"/>
</dbReference>
<dbReference type="Gene3D" id="2.40.50.450">
    <property type="match status" value="1"/>
</dbReference>
<dbReference type="PROSITE" id="PS00211">
    <property type="entry name" value="ABC_TRANSPORTER_1"/>
    <property type="match status" value="1"/>
</dbReference>
<dbReference type="InterPro" id="IPR003593">
    <property type="entry name" value="AAA+_ATPase"/>
</dbReference>
<dbReference type="PROSITE" id="PS50893">
    <property type="entry name" value="ABC_TRANSPORTER_2"/>
    <property type="match status" value="1"/>
</dbReference>
<evidence type="ECO:0000256" key="9">
    <source>
        <dbReference type="ARBA" id="ARBA00023065"/>
    </source>
</evidence>
<organism evidence="12">
    <name type="scientific">Pseudomonas graminis</name>
    <dbReference type="NCBI Taxonomy" id="158627"/>
    <lineage>
        <taxon>Bacteria</taxon>
        <taxon>Pseudomonadati</taxon>
        <taxon>Pseudomonadota</taxon>
        <taxon>Gammaproteobacteria</taxon>
        <taxon>Pseudomonadales</taxon>
        <taxon>Pseudomonadaceae</taxon>
        <taxon>Pseudomonas</taxon>
    </lineage>
</organism>
<gene>
    <name evidence="12" type="ORF">ENP23_12255</name>
</gene>
<dbReference type="SMART" id="SM00382">
    <property type="entry name" value="AAA"/>
    <property type="match status" value="1"/>
</dbReference>
<dbReference type="GO" id="GO:0015697">
    <property type="term" value="P:quaternary ammonium group transport"/>
    <property type="evidence" value="ECO:0007669"/>
    <property type="project" value="UniProtKB-ARBA"/>
</dbReference>
<keyword evidence="10" id="KW-0472">Membrane</keyword>
<dbReference type="GO" id="GO:0015408">
    <property type="term" value="F:ABC-type ferric iron transporter activity"/>
    <property type="evidence" value="ECO:0007669"/>
    <property type="project" value="InterPro"/>
</dbReference>
<dbReference type="FunFam" id="3.40.50.300:FF:000425">
    <property type="entry name" value="Probable ABC transporter, ATP-binding subunit"/>
    <property type="match status" value="1"/>
</dbReference>
<dbReference type="InterPro" id="IPR027417">
    <property type="entry name" value="P-loop_NTPase"/>
</dbReference>
<dbReference type="InterPro" id="IPR003439">
    <property type="entry name" value="ABC_transporter-like_ATP-bd"/>
</dbReference>
<accession>A0A7C1X7V2</accession>
<keyword evidence="1" id="KW-0813">Transport</keyword>
<sequence>MSALVLNAIFKKFGAVSAVDNISLCVPTGNRLAIVGPSGSGKSTLLRLIAGFEFPDAGRIELNGLALVDDAVEVPAHKRQIGYVPQDGALFPHLSVASNIGFGLDADTASKRYRVQELMEMVALDARMYGRMPHELSGGQQQRVALARALAQQPKLMLLDEPFSALDTGLRASMRKTVTRLLSDADITTILVTHDQAEALSFADQLAIMRQGKLVQHGVPEHLYQHPVDEETALFLGDAVVVPARISQGWATSVLGRIAVRHHPLTEDARIMLRPEQLTVFTEPQPSGDLPSGRVLEADYSGGSTLLTIELSAPVSGQTSPLPTTVSIRSSQRVMPQVGSRVSIGVQGIAHVLRSTANERKQVMPIQ</sequence>
<protein>
    <submittedName>
        <fullName evidence="12">ABC transporter ATP-binding protein</fullName>
    </submittedName>
</protein>
<evidence type="ECO:0000256" key="7">
    <source>
        <dbReference type="ARBA" id="ARBA00022967"/>
    </source>
</evidence>
<dbReference type="AlphaFoldDB" id="A0A7C1X7V2"/>
<evidence type="ECO:0000259" key="11">
    <source>
        <dbReference type="PROSITE" id="PS50893"/>
    </source>
</evidence>
<reference evidence="12" key="1">
    <citation type="journal article" date="2020" name="mSystems">
        <title>Genome- and Community-Level Interaction Insights into Carbon Utilization and Element Cycling Functions of Hydrothermarchaeota in Hydrothermal Sediment.</title>
        <authorList>
            <person name="Zhou Z."/>
            <person name="Liu Y."/>
            <person name="Xu W."/>
            <person name="Pan J."/>
            <person name="Luo Z.H."/>
            <person name="Li M."/>
        </authorList>
    </citation>
    <scope>NUCLEOTIDE SEQUENCE [LARGE SCALE GENOMIC DNA]</scope>
    <source>
        <strain evidence="12">SpSt-200</strain>
    </source>
</reference>
<keyword evidence="2" id="KW-1003">Cell membrane</keyword>
<dbReference type="EMBL" id="DSIN01000021">
    <property type="protein sequence ID" value="HEF26540.1"/>
    <property type="molecule type" value="Genomic_DNA"/>
</dbReference>
<dbReference type="InterPro" id="IPR015853">
    <property type="entry name" value="ABC_transpr_FbpC"/>
</dbReference>
<comment type="caution">
    <text evidence="12">The sequence shown here is derived from an EMBL/GenBank/DDBJ whole genome shotgun (WGS) entry which is preliminary data.</text>
</comment>
<dbReference type="InterPro" id="IPR008995">
    <property type="entry name" value="Mo/tungstate-bd_C_term_dom"/>
</dbReference>
<evidence type="ECO:0000256" key="3">
    <source>
        <dbReference type="ARBA" id="ARBA00022496"/>
    </source>
</evidence>
<keyword evidence="4" id="KW-0997">Cell inner membrane</keyword>
<dbReference type="GO" id="GO:0016887">
    <property type="term" value="F:ATP hydrolysis activity"/>
    <property type="evidence" value="ECO:0007669"/>
    <property type="project" value="InterPro"/>
</dbReference>
<dbReference type="Pfam" id="PF00005">
    <property type="entry name" value="ABC_tran"/>
    <property type="match status" value="1"/>
</dbReference>
<dbReference type="PANTHER" id="PTHR42781:SF5">
    <property type="entry name" value="PUTRESCINE TRANSPORT ATP-BINDING PROTEIN POTG"/>
    <property type="match status" value="1"/>
</dbReference>
<keyword evidence="6 12" id="KW-0067">ATP-binding</keyword>
<keyword evidence="5" id="KW-0547">Nucleotide-binding</keyword>
<dbReference type="PANTHER" id="PTHR42781">
    <property type="entry name" value="SPERMIDINE/PUTRESCINE IMPORT ATP-BINDING PROTEIN POTA"/>
    <property type="match status" value="1"/>
</dbReference>
<evidence type="ECO:0000256" key="1">
    <source>
        <dbReference type="ARBA" id="ARBA00022448"/>
    </source>
</evidence>
<evidence type="ECO:0000256" key="10">
    <source>
        <dbReference type="ARBA" id="ARBA00023136"/>
    </source>
</evidence>
<proteinExistence type="predicted"/>
<keyword evidence="3" id="KW-0410">Iron transport</keyword>
<dbReference type="InterPro" id="IPR050093">
    <property type="entry name" value="ABC_SmlMolc_Importer"/>
</dbReference>
<dbReference type="Gene3D" id="3.40.50.300">
    <property type="entry name" value="P-loop containing nucleotide triphosphate hydrolases"/>
    <property type="match status" value="1"/>
</dbReference>
<evidence type="ECO:0000256" key="8">
    <source>
        <dbReference type="ARBA" id="ARBA00023004"/>
    </source>
</evidence>
<evidence type="ECO:0000256" key="2">
    <source>
        <dbReference type="ARBA" id="ARBA00022475"/>
    </source>
</evidence>
<dbReference type="SUPFAM" id="SSF52540">
    <property type="entry name" value="P-loop containing nucleoside triphosphate hydrolases"/>
    <property type="match status" value="1"/>
</dbReference>
<evidence type="ECO:0000256" key="6">
    <source>
        <dbReference type="ARBA" id="ARBA00022840"/>
    </source>
</evidence>
<feature type="domain" description="ABC transporter" evidence="11">
    <location>
        <begin position="4"/>
        <end position="236"/>
    </location>
</feature>
<dbReference type="SUPFAM" id="SSF50331">
    <property type="entry name" value="MOP-like"/>
    <property type="match status" value="1"/>
</dbReference>
<evidence type="ECO:0000256" key="5">
    <source>
        <dbReference type="ARBA" id="ARBA00022741"/>
    </source>
</evidence>
<dbReference type="InterPro" id="IPR017871">
    <property type="entry name" value="ABC_transporter-like_CS"/>
</dbReference>
<keyword evidence="9" id="KW-0406">Ion transport</keyword>
<evidence type="ECO:0000313" key="12">
    <source>
        <dbReference type="EMBL" id="HEF26540.1"/>
    </source>
</evidence>
<evidence type="ECO:0000256" key="4">
    <source>
        <dbReference type="ARBA" id="ARBA00022519"/>
    </source>
</evidence>
<keyword evidence="8" id="KW-0408">Iron</keyword>
<keyword evidence="7" id="KW-1278">Translocase</keyword>
<name>A0A7C1X7V2_9PSED</name>
<dbReference type="CDD" id="cd03259">
    <property type="entry name" value="ABC_Carb_Solutes_like"/>
    <property type="match status" value="1"/>
</dbReference>